<dbReference type="Pfam" id="PF17064">
    <property type="entry name" value="QVR"/>
    <property type="match status" value="1"/>
</dbReference>
<name>A0A1A9UVE0_GLOAU</name>
<evidence type="ECO:0000256" key="5">
    <source>
        <dbReference type="ARBA" id="ARBA00022989"/>
    </source>
</evidence>
<protein>
    <submittedName>
        <fullName evidence="10">Uncharacterized protein</fullName>
    </submittedName>
</protein>
<reference evidence="10" key="1">
    <citation type="submission" date="2020-05" db="UniProtKB">
        <authorList>
            <consortium name="EnsemblMetazoa"/>
        </authorList>
    </citation>
    <scope>IDENTIFICATION</scope>
    <source>
        <strain evidence="10">TTRI</strain>
    </source>
</reference>
<comment type="subcellular location">
    <subcellularLocation>
        <location evidence="1">Membrane</location>
        <topology evidence="1">Lipid-anchor</topology>
        <topology evidence="1">GPI-anchor</topology>
    </subcellularLocation>
</comment>
<dbReference type="GO" id="GO:0098552">
    <property type="term" value="C:side of membrane"/>
    <property type="evidence" value="ECO:0007669"/>
    <property type="project" value="UniProtKB-KW"/>
</dbReference>
<keyword evidence="11" id="KW-1185">Reference proteome</keyword>
<keyword evidence="6" id="KW-0472">Membrane</keyword>
<dbReference type="EnsemblMetazoa" id="GAUT016884-RA">
    <property type="protein sequence ID" value="GAUT016884-PA"/>
    <property type="gene ID" value="GAUT016884"/>
</dbReference>
<evidence type="ECO:0000256" key="7">
    <source>
        <dbReference type="ARBA" id="ARBA00023180"/>
    </source>
</evidence>
<dbReference type="Proteomes" id="UP000078200">
    <property type="component" value="Unassembled WGS sequence"/>
</dbReference>
<dbReference type="InterPro" id="IPR031424">
    <property type="entry name" value="QVR-like"/>
</dbReference>
<evidence type="ECO:0000256" key="4">
    <source>
        <dbReference type="ARBA" id="ARBA00022729"/>
    </source>
</evidence>
<evidence type="ECO:0000256" key="1">
    <source>
        <dbReference type="ARBA" id="ARBA00004589"/>
    </source>
</evidence>
<evidence type="ECO:0000313" key="11">
    <source>
        <dbReference type="Proteomes" id="UP000078200"/>
    </source>
</evidence>
<evidence type="ECO:0000256" key="8">
    <source>
        <dbReference type="ARBA" id="ARBA00023288"/>
    </source>
</evidence>
<keyword evidence="4 9" id="KW-0732">Signal</keyword>
<dbReference type="GO" id="GO:0030431">
    <property type="term" value="P:sleep"/>
    <property type="evidence" value="ECO:0007669"/>
    <property type="project" value="InterPro"/>
</dbReference>
<dbReference type="PANTHER" id="PTHR33562:SF18">
    <property type="entry name" value="BOUDIN-RELATED"/>
    <property type="match status" value="1"/>
</dbReference>
<evidence type="ECO:0000256" key="2">
    <source>
        <dbReference type="ARBA" id="ARBA00022622"/>
    </source>
</evidence>
<feature type="signal peptide" evidence="9">
    <location>
        <begin position="1"/>
        <end position="22"/>
    </location>
</feature>
<keyword evidence="7" id="KW-0325">Glycoprotein</keyword>
<keyword evidence="3" id="KW-0812">Transmembrane</keyword>
<evidence type="ECO:0000256" key="6">
    <source>
        <dbReference type="ARBA" id="ARBA00023136"/>
    </source>
</evidence>
<accession>A0A1A9UVE0</accession>
<keyword evidence="5" id="KW-1133">Transmembrane helix</keyword>
<organism evidence="10 11">
    <name type="scientific">Glossina austeni</name>
    <name type="common">Savannah tsetse fly</name>
    <dbReference type="NCBI Taxonomy" id="7395"/>
    <lineage>
        <taxon>Eukaryota</taxon>
        <taxon>Metazoa</taxon>
        <taxon>Ecdysozoa</taxon>
        <taxon>Arthropoda</taxon>
        <taxon>Hexapoda</taxon>
        <taxon>Insecta</taxon>
        <taxon>Pterygota</taxon>
        <taxon>Neoptera</taxon>
        <taxon>Endopterygota</taxon>
        <taxon>Diptera</taxon>
        <taxon>Brachycera</taxon>
        <taxon>Muscomorpha</taxon>
        <taxon>Hippoboscoidea</taxon>
        <taxon>Glossinidae</taxon>
        <taxon>Glossina</taxon>
    </lineage>
</organism>
<dbReference type="GO" id="GO:0032222">
    <property type="term" value="P:regulation of synaptic transmission, cholinergic"/>
    <property type="evidence" value="ECO:0007669"/>
    <property type="project" value="InterPro"/>
</dbReference>
<dbReference type="InterPro" id="IPR050975">
    <property type="entry name" value="Sleep_regulator"/>
</dbReference>
<keyword evidence="2" id="KW-0336">GPI-anchor</keyword>
<keyword evidence="8" id="KW-0449">Lipoprotein</keyword>
<evidence type="ECO:0000256" key="3">
    <source>
        <dbReference type="ARBA" id="ARBA00022692"/>
    </source>
</evidence>
<dbReference type="PANTHER" id="PTHR33562">
    <property type="entry name" value="ATILLA, ISOFORM B-RELATED-RELATED"/>
    <property type="match status" value="1"/>
</dbReference>
<evidence type="ECO:0000313" key="10">
    <source>
        <dbReference type="EnsemblMetazoa" id="GAUT016884-PA"/>
    </source>
</evidence>
<sequence length="147" mass="15839">MANIKYIFALAVIAVLAGTTFAIHCYQCESISNTKCGENFEADDVMKYDCSRVAPPRFLQSIFPIRNATGCMKKTLEAVNGHPQIIRSCYFGEISNTQTGCQADPSLPFVKQLSCDVCADNLCNSSNAAGPIALAIAAFFALARLLS</sequence>
<dbReference type="VEuPathDB" id="VectorBase:GAUT016884"/>
<evidence type="ECO:0000256" key="9">
    <source>
        <dbReference type="SAM" id="SignalP"/>
    </source>
</evidence>
<proteinExistence type="predicted"/>
<feature type="chain" id="PRO_5008398854" evidence="9">
    <location>
        <begin position="23"/>
        <end position="147"/>
    </location>
</feature>
<dbReference type="AlphaFoldDB" id="A0A1A9UVE0"/>